<sequence length="273" mass="29810">MHQNFEQKTGPVSRLHAIYRGTIFQAVILSLISFTQPEIWSALNTGGQAEPYVVNAANVITFAIMVFGAPLASVVANVIVFGTIGCVPYSAALIKAYFSVRSRALVGFLVAFVGAIVNILCGWWLDTRWVKRSTQAHGTWLATLALFTAMWIWYLVEGRADIAFEVILVWLYWAVAAFDSDADAISVTVGILRAGQSLGEAFSYGVGAARSASLLTNLVVAFVVFFVSDSFTTWAAWIVPERLLGEDDDVVISNIHIILMELLRPQALSAQEV</sequence>
<name>A0ABR1Y4U3_9PEZI</name>
<evidence type="ECO:0000313" key="2">
    <source>
        <dbReference type="EMBL" id="KAK8176867.1"/>
    </source>
</evidence>
<evidence type="ECO:0000256" key="1">
    <source>
        <dbReference type="SAM" id="Phobius"/>
    </source>
</evidence>
<feature type="transmembrane region" description="Helical" evidence="1">
    <location>
        <begin position="137"/>
        <end position="155"/>
    </location>
</feature>
<feature type="transmembrane region" description="Helical" evidence="1">
    <location>
        <begin position="52"/>
        <end position="72"/>
    </location>
</feature>
<gene>
    <name evidence="2" type="ORF">IWX90DRAFT_481930</name>
</gene>
<keyword evidence="1" id="KW-1133">Transmembrane helix</keyword>
<evidence type="ECO:0000313" key="3">
    <source>
        <dbReference type="Proteomes" id="UP001456524"/>
    </source>
</evidence>
<reference evidence="2 3" key="1">
    <citation type="journal article" date="2022" name="G3 (Bethesda)">
        <title>Enemy or ally: a genomic approach to elucidate the lifestyle of Phyllosticta citrichinaensis.</title>
        <authorList>
            <person name="Buijs V.A."/>
            <person name="Groenewald J.Z."/>
            <person name="Haridas S."/>
            <person name="LaButti K.M."/>
            <person name="Lipzen A."/>
            <person name="Martin F.M."/>
            <person name="Barry K."/>
            <person name="Grigoriev I.V."/>
            <person name="Crous P.W."/>
            <person name="Seidl M.F."/>
        </authorList>
    </citation>
    <scope>NUCLEOTIDE SEQUENCE [LARGE SCALE GENOMIC DNA]</scope>
    <source>
        <strain evidence="2 3">CBS 129764</strain>
    </source>
</reference>
<accession>A0ABR1Y4U3</accession>
<feature type="transmembrane region" description="Helical" evidence="1">
    <location>
        <begin position="105"/>
        <end position="125"/>
    </location>
</feature>
<keyword evidence="1" id="KW-0812">Transmembrane</keyword>
<dbReference type="Proteomes" id="UP001456524">
    <property type="component" value="Unassembled WGS sequence"/>
</dbReference>
<keyword evidence="1" id="KW-0472">Membrane</keyword>
<proteinExistence type="predicted"/>
<protein>
    <submittedName>
        <fullName evidence="2">Uncharacterized protein</fullName>
    </submittedName>
</protein>
<dbReference type="EMBL" id="JBBWUH010000001">
    <property type="protein sequence ID" value="KAK8176867.1"/>
    <property type="molecule type" value="Genomic_DNA"/>
</dbReference>
<organism evidence="2 3">
    <name type="scientific">Phyllosticta citrichinensis</name>
    <dbReference type="NCBI Taxonomy" id="1130410"/>
    <lineage>
        <taxon>Eukaryota</taxon>
        <taxon>Fungi</taxon>
        <taxon>Dikarya</taxon>
        <taxon>Ascomycota</taxon>
        <taxon>Pezizomycotina</taxon>
        <taxon>Dothideomycetes</taxon>
        <taxon>Dothideomycetes incertae sedis</taxon>
        <taxon>Botryosphaeriales</taxon>
        <taxon>Phyllostictaceae</taxon>
        <taxon>Phyllosticta</taxon>
    </lineage>
</organism>
<comment type="caution">
    <text evidence="2">The sequence shown here is derived from an EMBL/GenBank/DDBJ whole genome shotgun (WGS) entry which is preliminary data.</text>
</comment>
<feature type="transmembrane region" description="Helical" evidence="1">
    <location>
        <begin position="17"/>
        <end position="40"/>
    </location>
</feature>
<keyword evidence="3" id="KW-1185">Reference proteome</keyword>